<comment type="caution">
    <text evidence="6">The sequence shown here is derived from an EMBL/GenBank/DDBJ whole genome shotgun (WGS) entry which is preliminary data.</text>
</comment>
<organism evidence="6 7">
    <name type="scientific">Polyplax serrata</name>
    <name type="common">Common mouse louse</name>
    <dbReference type="NCBI Taxonomy" id="468196"/>
    <lineage>
        <taxon>Eukaryota</taxon>
        <taxon>Metazoa</taxon>
        <taxon>Ecdysozoa</taxon>
        <taxon>Arthropoda</taxon>
        <taxon>Hexapoda</taxon>
        <taxon>Insecta</taxon>
        <taxon>Pterygota</taxon>
        <taxon>Neoptera</taxon>
        <taxon>Paraneoptera</taxon>
        <taxon>Psocodea</taxon>
        <taxon>Troctomorpha</taxon>
        <taxon>Phthiraptera</taxon>
        <taxon>Anoplura</taxon>
        <taxon>Polyplacidae</taxon>
        <taxon>Polyplax</taxon>
    </lineage>
</organism>
<keyword evidence="2 4" id="KW-0694">RNA-binding</keyword>
<dbReference type="SUPFAM" id="SSF54928">
    <property type="entry name" value="RNA-binding domain, RBD"/>
    <property type="match status" value="1"/>
</dbReference>
<comment type="subcellular location">
    <subcellularLocation>
        <location evidence="1">Nucleus</location>
        <location evidence="1">Nucleoplasm</location>
    </subcellularLocation>
</comment>
<evidence type="ECO:0000256" key="3">
    <source>
        <dbReference type="ARBA" id="ARBA00023242"/>
    </source>
</evidence>
<sequence length="150" mass="17067">MSVNSDDRTLFIGNLDKKVSDDVLYELFLQAGPIERVNIVTNNSTSNQFGFVTYKHEMSIDYALQLYKGTYLFNKELAIKKRGKNNNVGQLNEVGRGIIEPLRSHATYNLDQGMERKGVGQEETKHMIIGQEVMHLGLMNREECIKEGLL</sequence>
<evidence type="ECO:0000256" key="2">
    <source>
        <dbReference type="ARBA" id="ARBA00022884"/>
    </source>
</evidence>
<dbReference type="PANTHER" id="PTHR13798:SF11">
    <property type="entry name" value="RNA-BINDING PROTEIN 7-RELATED"/>
    <property type="match status" value="1"/>
</dbReference>
<dbReference type="EMBL" id="JAWJWE010000004">
    <property type="protein sequence ID" value="KAK6636165.1"/>
    <property type="molecule type" value="Genomic_DNA"/>
</dbReference>
<dbReference type="Gene3D" id="3.30.70.330">
    <property type="match status" value="1"/>
</dbReference>
<reference evidence="6 7" key="1">
    <citation type="submission" date="2023-10" db="EMBL/GenBank/DDBJ databases">
        <title>Genomes of two closely related lineages of the louse Polyplax serrata with different host specificities.</title>
        <authorList>
            <person name="Martinu J."/>
            <person name="Tarabai H."/>
            <person name="Stefka J."/>
            <person name="Hypsa V."/>
        </authorList>
    </citation>
    <scope>NUCLEOTIDE SEQUENCE [LARGE SCALE GENOMIC DNA]</scope>
    <source>
        <strain evidence="6">HR10_N</strain>
    </source>
</reference>
<protein>
    <recommendedName>
        <fullName evidence="5">RRM domain-containing protein</fullName>
    </recommendedName>
</protein>
<evidence type="ECO:0000256" key="1">
    <source>
        <dbReference type="ARBA" id="ARBA00004642"/>
    </source>
</evidence>
<dbReference type="PANTHER" id="PTHR13798">
    <property type="entry name" value="RNA BINDING MOTIF RBM PROTEIN -RELATED"/>
    <property type="match status" value="1"/>
</dbReference>
<dbReference type="PROSITE" id="PS50102">
    <property type="entry name" value="RRM"/>
    <property type="match status" value="1"/>
</dbReference>
<evidence type="ECO:0000313" key="6">
    <source>
        <dbReference type="EMBL" id="KAK6636165.1"/>
    </source>
</evidence>
<dbReference type="GO" id="GO:0005654">
    <property type="term" value="C:nucleoplasm"/>
    <property type="evidence" value="ECO:0007669"/>
    <property type="project" value="UniProtKB-SubCell"/>
</dbReference>
<evidence type="ECO:0000256" key="4">
    <source>
        <dbReference type="PROSITE-ProRule" id="PRU00176"/>
    </source>
</evidence>
<accession>A0AAN8PKI3</accession>
<evidence type="ECO:0000313" key="7">
    <source>
        <dbReference type="Proteomes" id="UP001372834"/>
    </source>
</evidence>
<gene>
    <name evidence="6" type="ORF">RUM43_009817</name>
</gene>
<evidence type="ECO:0000259" key="5">
    <source>
        <dbReference type="PROSITE" id="PS50102"/>
    </source>
</evidence>
<dbReference type="AlphaFoldDB" id="A0AAN8PKI3"/>
<proteinExistence type="predicted"/>
<dbReference type="Pfam" id="PF00076">
    <property type="entry name" value="RRM_1"/>
    <property type="match status" value="1"/>
</dbReference>
<feature type="domain" description="RRM" evidence="5">
    <location>
        <begin position="8"/>
        <end position="84"/>
    </location>
</feature>
<dbReference type="InterPro" id="IPR012677">
    <property type="entry name" value="Nucleotide-bd_a/b_plait_sf"/>
</dbReference>
<dbReference type="GO" id="GO:0000381">
    <property type="term" value="P:regulation of alternative mRNA splicing, via spliceosome"/>
    <property type="evidence" value="ECO:0007669"/>
    <property type="project" value="TreeGrafter"/>
</dbReference>
<dbReference type="InterPro" id="IPR035979">
    <property type="entry name" value="RBD_domain_sf"/>
</dbReference>
<dbReference type="Proteomes" id="UP001372834">
    <property type="component" value="Unassembled WGS sequence"/>
</dbReference>
<dbReference type="GO" id="GO:0003727">
    <property type="term" value="F:single-stranded RNA binding"/>
    <property type="evidence" value="ECO:0007669"/>
    <property type="project" value="TreeGrafter"/>
</dbReference>
<name>A0AAN8PKI3_POLSC</name>
<dbReference type="SMART" id="SM00360">
    <property type="entry name" value="RRM"/>
    <property type="match status" value="1"/>
</dbReference>
<dbReference type="InterPro" id="IPR000504">
    <property type="entry name" value="RRM_dom"/>
</dbReference>
<keyword evidence="3" id="KW-0539">Nucleus</keyword>
<dbReference type="InterPro" id="IPR052285">
    <property type="entry name" value="NEXT_complex_subunit"/>
</dbReference>